<accession>A0AAU7Y6A3</accession>
<dbReference type="EMBL" id="CP158373">
    <property type="protein sequence ID" value="XBY65191.1"/>
    <property type="molecule type" value="Genomic_DNA"/>
</dbReference>
<gene>
    <name evidence="1" type="ORF">ABS648_05335</name>
</gene>
<reference evidence="1" key="1">
    <citation type="submission" date="2023-08" db="EMBL/GenBank/DDBJ databases">
        <title>Increased levels of nutrients transform a symbiont into a lethal pathobiont.</title>
        <authorList>
            <person name="Lachnit T."/>
            <person name="Ulrich L."/>
            <person name="Willmer F.M."/>
            <person name="Hasenbein T."/>
            <person name="Steiner L.X."/>
            <person name="Wolters M."/>
            <person name="Herbst E.M."/>
            <person name="Deines P."/>
        </authorList>
    </citation>
    <scope>NUCLEOTIDE SEQUENCE</scope>
    <source>
        <strain evidence="1">T3</strain>
    </source>
</reference>
<proteinExistence type="predicted"/>
<dbReference type="RefSeq" id="WP_350447795.1">
    <property type="nucleotide sequence ID" value="NZ_CP158373.1"/>
</dbReference>
<sequence length="68" mass="7290">MAKYTLTIEDGKAGVSVSLDKSNAPLPLIERPSVAGLLAQQMVDMVEMDRAIRATPAPRLMSPPPTLQ</sequence>
<protein>
    <submittedName>
        <fullName evidence="1">Uncharacterized protein</fullName>
    </submittedName>
</protein>
<dbReference type="AlphaFoldDB" id="A0AAU7Y6A3"/>
<organism evidence="1">
    <name type="scientific">Pseudomonas solani</name>
    <dbReference type="NCBI Taxonomy" id="2731552"/>
    <lineage>
        <taxon>Bacteria</taxon>
        <taxon>Pseudomonadati</taxon>
        <taxon>Pseudomonadota</taxon>
        <taxon>Gammaproteobacteria</taxon>
        <taxon>Pseudomonadales</taxon>
        <taxon>Pseudomonadaceae</taxon>
        <taxon>Pseudomonas</taxon>
    </lineage>
</organism>
<name>A0AAU7Y6A3_9PSED</name>
<evidence type="ECO:0000313" key="1">
    <source>
        <dbReference type="EMBL" id="XBY65191.1"/>
    </source>
</evidence>